<keyword evidence="3" id="KW-1185">Reference proteome</keyword>
<dbReference type="EMBL" id="JAAGNZ010000001">
    <property type="protein sequence ID" value="NEU68273.1"/>
    <property type="molecule type" value="Genomic_DNA"/>
</dbReference>
<gene>
    <name evidence="2" type="ORF">GK091_15380</name>
</gene>
<comment type="caution">
    <text evidence="2">The sequence shown here is derived from an EMBL/GenBank/DDBJ whole genome shotgun (WGS) entry which is preliminary data.</text>
</comment>
<evidence type="ECO:0000313" key="2">
    <source>
        <dbReference type="EMBL" id="NEU68273.1"/>
    </source>
</evidence>
<dbReference type="Proteomes" id="UP000477386">
    <property type="component" value="Unassembled WGS sequence"/>
</dbReference>
<proteinExistence type="predicted"/>
<keyword evidence="1" id="KW-0812">Transmembrane</keyword>
<evidence type="ECO:0000256" key="1">
    <source>
        <dbReference type="SAM" id="Phobius"/>
    </source>
</evidence>
<dbReference type="AlphaFoldDB" id="A0A6M0IMX1"/>
<feature type="transmembrane region" description="Helical" evidence="1">
    <location>
        <begin position="50"/>
        <end position="69"/>
    </location>
</feature>
<name>A0A6M0IMX1_9BACT</name>
<protein>
    <submittedName>
        <fullName evidence="2">Uncharacterized protein</fullName>
    </submittedName>
</protein>
<keyword evidence="1" id="KW-1133">Transmembrane helix</keyword>
<accession>A0A6M0IMX1</accession>
<reference evidence="2 3" key="1">
    <citation type="submission" date="2020-02" db="EMBL/GenBank/DDBJ databases">
        <title>Draft genome sequence of two Spirosoma agri KCTC 52727 and Spirosoma terrae KCTC 52035.</title>
        <authorList>
            <person name="Rojas J."/>
            <person name="Ambika Manirajan B."/>
            <person name="Ratering S."/>
            <person name="Suarez C."/>
            <person name="Schnell S."/>
        </authorList>
    </citation>
    <scope>NUCLEOTIDE SEQUENCE [LARGE SCALE GENOMIC DNA]</scope>
    <source>
        <strain evidence="2 3">KCTC 52727</strain>
    </source>
</reference>
<dbReference type="RefSeq" id="WP_164039954.1">
    <property type="nucleotide sequence ID" value="NZ_JAAGNZ010000001.1"/>
</dbReference>
<organism evidence="2 3">
    <name type="scientific">Spirosoma agri</name>
    <dbReference type="NCBI Taxonomy" id="1987381"/>
    <lineage>
        <taxon>Bacteria</taxon>
        <taxon>Pseudomonadati</taxon>
        <taxon>Bacteroidota</taxon>
        <taxon>Cytophagia</taxon>
        <taxon>Cytophagales</taxon>
        <taxon>Cytophagaceae</taxon>
        <taxon>Spirosoma</taxon>
    </lineage>
</organism>
<feature type="transmembrane region" description="Helical" evidence="1">
    <location>
        <begin position="6"/>
        <end position="30"/>
    </location>
</feature>
<evidence type="ECO:0000313" key="3">
    <source>
        <dbReference type="Proteomes" id="UP000477386"/>
    </source>
</evidence>
<keyword evidence="1" id="KW-0472">Membrane</keyword>
<sequence>MTTLKLIGWGCLVVALLINIPFWIHIIRHLKLRSLWRELCAWWLLRSEDLGGLLLIVLVVAFLWVGLLITCP</sequence>